<comment type="pathway">
    <text evidence="1">Amino-acid biosynthesis; L-cysteine biosynthesis; L-cysteine from L-serine: step 1/2.</text>
</comment>
<evidence type="ECO:0000256" key="7">
    <source>
        <dbReference type="ARBA" id="ARBA00023192"/>
    </source>
</evidence>
<proteinExistence type="inferred from homology"/>
<dbReference type="SMART" id="SM00971">
    <property type="entry name" value="SATase_N"/>
    <property type="match status" value="1"/>
</dbReference>
<protein>
    <recommendedName>
        <fullName evidence="4">Serine acetyltransferase</fullName>
        <ecNumber evidence="3">2.3.1.30</ecNumber>
    </recommendedName>
</protein>
<comment type="similarity">
    <text evidence="2">Belongs to the transferase hexapeptide repeat family.</text>
</comment>
<evidence type="ECO:0000256" key="3">
    <source>
        <dbReference type="ARBA" id="ARBA00013266"/>
    </source>
</evidence>
<dbReference type="InterPro" id="IPR042122">
    <property type="entry name" value="Ser_AcTrfase_N_sf"/>
</dbReference>
<dbReference type="Gene3D" id="2.160.10.10">
    <property type="entry name" value="Hexapeptide repeat proteins"/>
    <property type="match status" value="1"/>
</dbReference>
<evidence type="ECO:0000256" key="1">
    <source>
        <dbReference type="ARBA" id="ARBA00004876"/>
    </source>
</evidence>
<dbReference type="GO" id="GO:0005737">
    <property type="term" value="C:cytoplasm"/>
    <property type="evidence" value="ECO:0007669"/>
    <property type="project" value="InterPro"/>
</dbReference>
<dbReference type="NCBIfam" id="NF041874">
    <property type="entry name" value="EPS_EpsC"/>
    <property type="match status" value="1"/>
</dbReference>
<evidence type="ECO:0000256" key="6">
    <source>
        <dbReference type="ARBA" id="ARBA00022679"/>
    </source>
</evidence>
<reference evidence="11" key="1">
    <citation type="submission" date="2010-01" db="EMBL/GenBank/DDBJ databases">
        <title>Genome fragments of uncultured bacteria from the North Pacific subtropical Gyre.</title>
        <authorList>
            <person name="Pham V.D."/>
            <person name="Delong E.F."/>
        </authorList>
    </citation>
    <scope>NUCLEOTIDE SEQUENCE</scope>
</reference>
<dbReference type="Gene3D" id="1.10.3130.10">
    <property type="entry name" value="serine acetyltransferase, domain 1"/>
    <property type="match status" value="1"/>
</dbReference>
<dbReference type="Pfam" id="PF00132">
    <property type="entry name" value="Hexapep"/>
    <property type="match status" value="1"/>
</dbReference>
<dbReference type="InterPro" id="IPR045304">
    <property type="entry name" value="LbH_SAT"/>
</dbReference>
<evidence type="ECO:0000256" key="2">
    <source>
        <dbReference type="ARBA" id="ARBA00007274"/>
    </source>
</evidence>
<evidence type="ECO:0000256" key="5">
    <source>
        <dbReference type="ARBA" id="ARBA00022605"/>
    </source>
</evidence>
<dbReference type="EC" id="2.3.1.30" evidence="3"/>
<dbReference type="InterPro" id="IPR010493">
    <property type="entry name" value="Ser_AcTrfase_N"/>
</dbReference>
<sequence>MKSLEIWSEMKDEASTFGKTDTDASVFLNAYIDPFETLGSALSFKLSKDLACDENKEGFSQDYLFQELNKTFADEKILSGVIKDLLAVKKRDPAATGFLMTLLFSKGFLALQSHRAASNFMISKKTFMAFYLQSQSSKNYGVDIHPSASIGNGVMLDHATGIVIGETSVVEDDVSIFQDVTLGGTGKVTGDRHPKVRKGVLISAGAKIIGNVEIGEGAKVAAGSVVLEDVKMNTTVAGVPAIAVGKPATDSPAKTVDHSIKD</sequence>
<dbReference type="AlphaFoldDB" id="E7C1S8"/>
<keyword evidence="6 11" id="KW-0808">Transferase</keyword>
<feature type="domain" description="Serine acetyltransferase N-terminal" evidence="10">
    <location>
        <begin position="6"/>
        <end position="113"/>
    </location>
</feature>
<keyword evidence="8" id="KW-0012">Acyltransferase</keyword>
<evidence type="ECO:0000256" key="8">
    <source>
        <dbReference type="ARBA" id="ARBA00023315"/>
    </source>
</evidence>
<dbReference type="UniPathway" id="UPA00136">
    <property type="reaction ID" value="UER00199"/>
</dbReference>
<accession>E7C1S8</accession>
<dbReference type="InterPro" id="IPR053376">
    <property type="entry name" value="Serine_acetyltransferase"/>
</dbReference>
<organism evidence="11">
    <name type="scientific">uncultured gamma proteobacterium HF0010_21A16</name>
    <dbReference type="NCBI Taxonomy" id="723563"/>
    <lineage>
        <taxon>Bacteria</taxon>
        <taxon>Pseudomonadati</taxon>
        <taxon>Pseudomonadota</taxon>
        <taxon>Gammaproteobacteria</taxon>
        <taxon>environmental samples</taxon>
    </lineage>
</organism>
<dbReference type="Pfam" id="PF06426">
    <property type="entry name" value="SATase_N"/>
    <property type="match status" value="1"/>
</dbReference>
<dbReference type="EMBL" id="GU567953">
    <property type="protein sequence ID" value="ADI21402.1"/>
    <property type="molecule type" value="Genomic_DNA"/>
</dbReference>
<dbReference type="InterPro" id="IPR011004">
    <property type="entry name" value="Trimer_LpxA-like_sf"/>
</dbReference>
<evidence type="ECO:0000256" key="4">
    <source>
        <dbReference type="ARBA" id="ARBA00018522"/>
    </source>
</evidence>
<dbReference type="GO" id="GO:0009001">
    <property type="term" value="F:serine O-acetyltransferase activity"/>
    <property type="evidence" value="ECO:0007669"/>
    <property type="project" value="UniProtKB-EC"/>
</dbReference>
<evidence type="ECO:0000256" key="9">
    <source>
        <dbReference type="ARBA" id="ARBA00049486"/>
    </source>
</evidence>
<comment type="catalytic activity">
    <reaction evidence="9">
        <text>L-serine + acetyl-CoA = O-acetyl-L-serine + CoA</text>
        <dbReference type="Rhea" id="RHEA:24560"/>
        <dbReference type="ChEBI" id="CHEBI:33384"/>
        <dbReference type="ChEBI" id="CHEBI:57287"/>
        <dbReference type="ChEBI" id="CHEBI:57288"/>
        <dbReference type="ChEBI" id="CHEBI:58340"/>
        <dbReference type="EC" id="2.3.1.30"/>
    </reaction>
</comment>
<dbReference type="CDD" id="cd03354">
    <property type="entry name" value="LbH_SAT"/>
    <property type="match status" value="1"/>
</dbReference>
<name>E7C1S8_9GAMM</name>
<keyword evidence="5" id="KW-0028">Amino-acid biosynthesis</keyword>
<dbReference type="InterPro" id="IPR001451">
    <property type="entry name" value="Hexapep"/>
</dbReference>
<dbReference type="SUPFAM" id="SSF51161">
    <property type="entry name" value="Trimeric LpxA-like enzymes"/>
    <property type="match status" value="1"/>
</dbReference>
<evidence type="ECO:0000313" key="11">
    <source>
        <dbReference type="EMBL" id="ADI21402.1"/>
    </source>
</evidence>
<dbReference type="FunFam" id="2.160.10.10:FF:000002">
    <property type="entry name" value="Serine acetyltransferase"/>
    <property type="match status" value="1"/>
</dbReference>
<evidence type="ECO:0000259" key="10">
    <source>
        <dbReference type="SMART" id="SM00971"/>
    </source>
</evidence>
<dbReference type="PANTHER" id="PTHR42811">
    <property type="entry name" value="SERINE ACETYLTRANSFERASE"/>
    <property type="match status" value="1"/>
</dbReference>
<keyword evidence="7" id="KW-0198">Cysteine biosynthesis</keyword>
<dbReference type="GO" id="GO:0006535">
    <property type="term" value="P:cysteine biosynthetic process from serine"/>
    <property type="evidence" value="ECO:0007669"/>
    <property type="project" value="InterPro"/>
</dbReference>